<comment type="subcellular location">
    <subcellularLocation>
        <location evidence="1">Membrane</location>
        <topology evidence="1">Multi-pass membrane protein</topology>
    </subcellularLocation>
</comment>
<dbReference type="eggNOG" id="arCOG01768">
    <property type="taxonomic scope" value="Archaea"/>
</dbReference>
<dbReference type="AlphaFoldDB" id="G0EHP1"/>
<dbReference type="HOGENOM" id="CLU_055068_5_1_2"/>
<proteinExistence type="predicted"/>
<feature type="transmembrane region" description="Helical" evidence="5">
    <location>
        <begin position="103"/>
        <end position="122"/>
    </location>
</feature>
<keyword evidence="4 5" id="KW-0472">Membrane</keyword>
<dbReference type="GO" id="GO:0016020">
    <property type="term" value="C:membrane"/>
    <property type="evidence" value="ECO:0007669"/>
    <property type="project" value="UniProtKB-SubCell"/>
</dbReference>
<feature type="transmembrane region" description="Helical" evidence="5">
    <location>
        <begin position="71"/>
        <end position="91"/>
    </location>
</feature>
<dbReference type="EMBL" id="CP002838">
    <property type="protein sequence ID" value="AEM39394.1"/>
    <property type="molecule type" value="Genomic_DNA"/>
</dbReference>
<dbReference type="Gene3D" id="1.20.1540.10">
    <property type="entry name" value="Rhomboid-like"/>
    <property type="match status" value="1"/>
</dbReference>
<dbReference type="MEROPS" id="S54.027"/>
<name>G0EHP1_PYRF1</name>
<dbReference type="InParanoid" id="G0EHP1"/>
<keyword evidence="2 5" id="KW-0812">Transmembrane</keyword>
<evidence type="ECO:0000256" key="3">
    <source>
        <dbReference type="ARBA" id="ARBA00022989"/>
    </source>
</evidence>
<feature type="transmembrane region" description="Helical" evidence="5">
    <location>
        <begin position="215"/>
        <end position="233"/>
    </location>
</feature>
<organism evidence="7 8">
    <name type="scientific">Pyrolobus fumarii (strain DSM 11204 / 1A)</name>
    <dbReference type="NCBI Taxonomy" id="694429"/>
    <lineage>
        <taxon>Archaea</taxon>
        <taxon>Thermoproteota</taxon>
        <taxon>Thermoprotei</taxon>
        <taxon>Desulfurococcales</taxon>
        <taxon>Pyrodictiaceae</taxon>
        <taxon>Pyrolobus</taxon>
    </lineage>
</organism>
<dbReference type="SUPFAM" id="SSF144091">
    <property type="entry name" value="Rhomboid-like"/>
    <property type="match status" value="1"/>
</dbReference>
<evidence type="ECO:0000313" key="7">
    <source>
        <dbReference type="EMBL" id="AEM39394.1"/>
    </source>
</evidence>
<feature type="transmembrane region" description="Helical" evidence="5">
    <location>
        <begin position="20"/>
        <end position="41"/>
    </location>
</feature>
<dbReference type="GeneID" id="11138724"/>
<dbReference type="Proteomes" id="UP000001037">
    <property type="component" value="Chromosome"/>
</dbReference>
<dbReference type="OrthoDB" id="26567at2157"/>
<evidence type="ECO:0000256" key="4">
    <source>
        <dbReference type="ARBA" id="ARBA00023136"/>
    </source>
</evidence>
<gene>
    <name evidence="7" type="ordered locus">Pyrfu_1537</name>
</gene>
<dbReference type="GO" id="GO:0004252">
    <property type="term" value="F:serine-type endopeptidase activity"/>
    <property type="evidence" value="ECO:0007669"/>
    <property type="project" value="InterPro"/>
</dbReference>
<dbReference type="PANTHER" id="PTHR43731">
    <property type="entry name" value="RHOMBOID PROTEASE"/>
    <property type="match status" value="1"/>
</dbReference>
<dbReference type="RefSeq" id="WP_014027071.1">
    <property type="nucleotide sequence ID" value="NC_015931.1"/>
</dbReference>
<evidence type="ECO:0000259" key="6">
    <source>
        <dbReference type="Pfam" id="PF01694"/>
    </source>
</evidence>
<keyword evidence="3 5" id="KW-1133">Transmembrane helix</keyword>
<sequence length="254" mass="27845">MAIPIEDTNVYLHRPLVNPLLIAVNVAIFIIGVLAPGLLGAHSYNEIVLKYGLVPFLLVNGVELHRLLTHMFLHGGLDHLLGNMLFLYIFGDNIEATMGPARYLAFYVIGGLVAVAFHVLSIAMMPPEALLNYRSFTGVDPWLVPAIGASGAISAVLGAYLLLYPRSLIRALVFWLIFPMPVVVPAGVFILFWFIYQLFMGMATLTGGLPTGVAFWAHIGGFIAGIALTPLFVDKKRVAAYRLLLQLRGFHDIF</sequence>
<reference evidence="7 8" key="1">
    <citation type="journal article" date="2011" name="Stand. Genomic Sci.">
        <title>Complete genome sequence of the hyperthermophilic chemolithoautotroph Pyrolobus fumarii type strain (1A).</title>
        <authorList>
            <person name="Anderson I."/>
            <person name="Goker M."/>
            <person name="Nolan M."/>
            <person name="Lucas S."/>
            <person name="Hammon N."/>
            <person name="Deshpande S."/>
            <person name="Cheng J.F."/>
            <person name="Tapia R."/>
            <person name="Han C."/>
            <person name="Goodwin L."/>
            <person name="Pitluck S."/>
            <person name="Huntemann M."/>
            <person name="Liolios K."/>
            <person name="Ivanova N."/>
            <person name="Pagani I."/>
            <person name="Mavromatis K."/>
            <person name="Ovchinikova G."/>
            <person name="Pati A."/>
            <person name="Chen A."/>
            <person name="Palaniappan K."/>
            <person name="Land M."/>
            <person name="Hauser L."/>
            <person name="Brambilla E.M."/>
            <person name="Huber H."/>
            <person name="Yasawong M."/>
            <person name="Rohde M."/>
            <person name="Spring S."/>
            <person name="Abt B."/>
            <person name="Sikorski J."/>
            <person name="Wirth R."/>
            <person name="Detter J.C."/>
            <person name="Woyke T."/>
            <person name="Bristow J."/>
            <person name="Eisen J.A."/>
            <person name="Markowitz V."/>
            <person name="Hugenholtz P."/>
            <person name="Kyrpides N.C."/>
            <person name="Klenk H.P."/>
            <person name="Lapidus A."/>
        </authorList>
    </citation>
    <scope>NUCLEOTIDE SEQUENCE [LARGE SCALE GENOMIC DNA]</scope>
    <source>
        <strain evidence="8">DSM 11204 / 1A</strain>
    </source>
</reference>
<evidence type="ECO:0000256" key="5">
    <source>
        <dbReference type="SAM" id="Phobius"/>
    </source>
</evidence>
<evidence type="ECO:0000256" key="2">
    <source>
        <dbReference type="ARBA" id="ARBA00022692"/>
    </source>
</evidence>
<accession>G0EHP1</accession>
<dbReference type="InterPro" id="IPR022764">
    <property type="entry name" value="Peptidase_S54_rhomboid_dom"/>
</dbReference>
<dbReference type="PANTHER" id="PTHR43731:SF26">
    <property type="entry name" value="RHOMBOID-LIKE PROTEIN 10, CHLOROPLASTIC"/>
    <property type="match status" value="1"/>
</dbReference>
<evidence type="ECO:0000313" key="8">
    <source>
        <dbReference type="Proteomes" id="UP000001037"/>
    </source>
</evidence>
<dbReference type="InterPro" id="IPR050925">
    <property type="entry name" value="Rhomboid_protease_S54"/>
</dbReference>
<dbReference type="Pfam" id="PF01694">
    <property type="entry name" value="Rhomboid"/>
    <property type="match status" value="1"/>
</dbReference>
<keyword evidence="8" id="KW-1185">Reference proteome</keyword>
<feature type="transmembrane region" description="Helical" evidence="5">
    <location>
        <begin position="171"/>
        <end position="195"/>
    </location>
</feature>
<protein>
    <submittedName>
        <fullName evidence="7">Rhomboid family protein</fullName>
    </submittedName>
</protein>
<feature type="domain" description="Peptidase S54 rhomboid" evidence="6">
    <location>
        <begin position="63"/>
        <end position="233"/>
    </location>
</feature>
<dbReference type="KEGG" id="pfm:Pyrfu_1537"/>
<dbReference type="InterPro" id="IPR035952">
    <property type="entry name" value="Rhomboid-like_sf"/>
</dbReference>
<evidence type="ECO:0000256" key="1">
    <source>
        <dbReference type="ARBA" id="ARBA00004141"/>
    </source>
</evidence>
<dbReference type="STRING" id="694429.Pyrfu_1537"/>
<feature type="transmembrane region" description="Helical" evidence="5">
    <location>
        <begin position="142"/>
        <end position="164"/>
    </location>
</feature>